<feature type="domain" description="Zinc finger C2H2 LYAR-type" evidence="7">
    <location>
        <begin position="22"/>
        <end position="50"/>
    </location>
</feature>
<dbReference type="Pfam" id="PF08790">
    <property type="entry name" value="zf-LYAR"/>
    <property type="match status" value="1"/>
</dbReference>
<dbReference type="PANTHER" id="PTHR13100">
    <property type="entry name" value="CELL GROWTH-REGULATING NUCLEOLAR PROTEIN LYAR"/>
    <property type="match status" value="1"/>
</dbReference>
<dbReference type="GO" id="GO:0005730">
    <property type="term" value="C:nucleolus"/>
    <property type="evidence" value="ECO:0007669"/>
    <property type="project" value="TreeGrafter"/>
</dbReference>
<dbReference type="GO" id="GO:0003677">
    <property type="term" value="F:DNA binding"/>
    <property type="evidence" value="ECO:0007669"/>
    <property type="project" value="InterPro"/>
</dbReference>
<comment type="subcellular location">
    <subcellularLocation>
        <location evidence="1">Nucleus</location>
    </subcellularLocation>
</comment>
<keyword evidence="2" id="KW-0479">Metal-binding</keyword>
<protein>
    <recommendedName>
        <fullName evidence="7">Zinc finger C2H2 LYAR-type domain-containing protein</fullName>
    </recommendedName>
</protein>
<keyword evidence="3" id="KW-0677">Repeat</keyword>
<keyword evidence="4" id="KW-0863">Zinc-finger</keyword>
<reference evidence="8" key="1">
    <citation type="submission" date="2023-03" db="EMBL/GenBank/DDBJ databases">
        <title>Massive genome expansion in bonnet fungi (Mycena s.s.) driven by repeated elements and novel gene families across ecological guilds.</title>
        <authorList>
            <consortium name="Lawrence Berkeley National Laboratory"/>
            <person name="Harder C.B."/>
            <person name="Miyauchi S."/>
            <person name="Viragh M."/>
            <person name="Kuo A."/>
            <person name="Thoen E."/>
            <person name="Andreopoulos B."/>
            <person name="Lu D."/>
            <person name="Skrede I."/>
            <person name="Drula E."/>
            <person name="Henrissat B."/>
            <person name="Morin E."/>
            <person name="Kohler A."/>
            <person name="Barry K."/>
            <person name="LaButti K."/>
            <person name="Morin E."/>
            <person name="Salamov A."/>
            <person name="Lipzen A."/>
            <person name="Mereny Z."/>
            <person name="Hegedus B."/>
            <person name="Baldrian P."/>
            <person name="Stursova M."/>
            <person name="Weitz H."/>
            <person name="Taylor A."/>
            <person name="Grigoriev I.V."/>
            <person name="Nagy L.G."/>
            <person name="Martin F."/>
            <person name="Kauserud H."/>
        </authorList>
    </citation>
    <scope>NUCLEOTIDE SEQUENCE</scope>
    <source>
        <strain evidence="8">9144</strain>
    </source>
</reference>
<feature type="non-terminal residue" evidence="8">
    <location>
        <position position="1"/>
    </location>
</feature>
<evidence type="ECO:0000256" key="3">
    <source>
        <dbReference type="ARBA" id="ARBA00022737"/>
    </source>
</evidence>
<feature type="non-terminal residue" evidence="8">
    <location>
        <position position="59"/>
    </location>
</feature>
<evidence type="ECO:0000256" key="5">
    <source>
        <dbReference type="ARBA" id="ARBA00022833"/>
    </source>
</evidence>
<evidence type="ECO:0000313" key="8">
    <source>
        <dbReference type="EMBL" id="KAJ7217697.1"/>
    </source>
</evidence>
<dbReference type="SUPFAM" id="SSF57667">
    <property type="entry name" value="beta-beta-alpha zinc fingers"/>
    <property type="match status" value="1"/>
</dbReference>
<evidence type="ECO:0000256" key="2">
    <source>
        <dbReference type="ARBA" id="ARBA00022723"/>
    </source>
</evidence>
<organism evidence="8 9">
    <name type="scientific">Mycena pura</name>
    <dbReference type="NCBI Taxonomy" id="153505"/>
    <lineage>
        <taxon>Eukaryota</taxon>
        <taxon>Fungi</taxon>
        <taxon>Dikarya</taxon>
        <taxon>Basidiomycota</taxon>
        <taxon>Agaricomycotina</taxon>
        <taxon>Agaricomycetes</taxon>
        <taxon>Agaricomycetidae</taxon>
        <taxon>Agaricales</taxon>
        <taxon>Marasmiineae</taxon>
        <taxon>Mycenaceae</taxon>
        <taxon>Mycena</taxon>
    </lineage>
</organism>
<evidence type="ECO:0000256" key="1">
    <source>
        <dbReference type="ARBA" id="ARBA00004123"/>
    </source>
</evidence>
<evidence type="ECO:0000256" key="4">
    <source>
        <dbReference type="ARBA" id="ARBA00022771"/>
    </source>
</evidence>
<dbReference type="Proteomes" id="UP001219525">
    <property type="component" value="Unassembled WGS sequence"/>
</dbReference>
<sequence>ACQDTVKKPKLDQHYGRCHASFDCIDCSQTFNSATEYRGHTSCISEAEKYEKSVYKGPK</sequence>
<keyword evidence="6" id="KW-0539">Nucleus</keyword>
<name>A0AAD6VNM4_9AGAR</name>
<keyword evidence="5" id="KW-0862">Zinc</keyword>
<dbReference type="EMBL" id="JARJCW010000013">
    <property type="protein sequence ID" value="KAJ7217697.1"/>
    <property type="molecule type" value="Genomic_DNA"/>
</dbReference>
<dbReference type="Gene3D" id="3.30.1490.490">
    <property type="match status" value="1"/>
</dbReference>
<gene>
    <name evidence="8" type="ORF">GGX14DRAFT_304431</name>
</gene>
<dbReference type="GO" id="GO:0000122">
    <property type="term" value="P:negative regulation of transcription by RNA polymerase II"/>
    <property type="evidence" value="ECO:0007669"/>
    <property type="project" value="TreeGrafter"/>
</dbReference>
<dbReference type="AlphaFoldDB" id="A0AAD6VNM4"/>
<dbReference type="InterPro" id="IPR036236">
    <property type="entry name" value="Znf_C2H2_sf"/>
</dbReference>
<dbReference type="InterPro" id="IPR039999">
    <property type="entry name" value="LYAR"/>
</dbReference>
<evidence type="ECO:0000259" key="7">
    <source>
        <dbReference type="Pfam" id="PF08790"/>
    </source>
</evidence>
<evidence type="ECO:0000256" key="6">
    <source>
        <dbReference type="ARBA" id="ARBA00023242"/>
    </source>
</evidence>
<dbReference type="GO" id="GO:0006364">
    <property type="term" value="P:rRNA processing"/>
    <property type="evidence" value="ECO:0007669"/>
    <property type="project" value="TreeGrafter"/>
</dbReference>
<comment type="caution">
    <text evidence="8">The sequence shown here is derived from an EMBL/GenBank/DDBJ whole genome shotgun (WGS) entry which is preliminary data.</text>
</comment>
<evidence type="ECO:0000313" key="9">
    <source>
        <dbReference type="Proteomes" id="UP001219525"/>
    </source>
</evidence>
<dbReference type="InterPro" id="IPR014898">
    <property type="entry name" value="Znf_C2H2_LYAR"/>
</dbReference>
<accession>A0AAD6VNM4</accession>
<dbReference type="GO" id="GO:0008270">
    <property type="term" value="F:zinc ion binding"/>
    <property type="evidence" value="ECO:0007669"/>
    <property type="project" value="UniProtKB-KW"/>
</dbReference>
<dbReference type="PANTHER" id="PTHR13100:SF10">
    <property type="entry name" value="CELL GROWTH-REGULATING NUCLEOLAR PROTEIN"/>
    <property type="match status" value="1"/>
</dbReference>
<proteinExistence type="predicted"/>
<keyword evidence="9" id="KW-1185">Reference proteome</keyword>